<comment type="similarity">
    <text evidence="2 8">Belongs to the Mediator complex subunit 17 family.</text>
</comment>
<organism evidence="10 11">
    <name type="scientific">Claviceps africana</name>
    <dbReference type="NCBI Taxonomy" id="83212"/>
    <lineage>
        <taxon>Eukaryota</taxon>
        <taxon>Fungi</taxon>
        <taxon>Dikarya</taxon>
        <taxon>Ascomycota</taxon>
        <taxon>Pezizomycotina</taxon>
        <taxon>Sordariomycetes</taxon>
        <taxon>Hypocreomycetidae</taxon>
        <taxon>Hypocreales</taxon>
        <taxon>Clavicipitaceae</taxon>
        <taxon>Claviceps</taxon>
    </lineage>
</organism>
<accession>A0A8K0NJB2</accession>
<comment type="subcellular location">
    <subcellularLocation>
        <location evidence="1 8">Nucleus</location>
    </subcellularLocation>
</comment>
<feature type="region of interest" description="Disordered" evidence="9">
    <location>
        <begin position="532"/>
        <end position="596"/>
    </location>
</feature>
<evidence type="ECO:0000256" key="5">
    <source>
        <dbReference type="ARBA" id="ARBA00023163"/>
    </source>
</evidence>
<evidence type="ECO:0000256" key="9">
    <source>
        <dbReference type="SAM" id="MobiDB-lite"/>
    </source>
</evidence>
<evidence type="ECO:0000256" key="2">
    <source>
        <dbReference type="ARBA" id="ARBA00005635"/>
    </source>
</evidence>
<evidence type="ECO:0000256" key="7">
    <source>
        <dbReference type="ARBA" id="ARBA00032014"/>
    </source>
</evidence>
<dbReference type="GO" id="GO:0003712">
    <property type="term" value="F:transcription coregulator activity"/>
    <property type="evidence" value="ECO:0007669"/>
    <property type="project" value="InterPro"/>
</dbReference>
<evidence type="ECO:0000256" key="4">
    <source>
        <dbReference type="ARBA" id="ARBA00023015"/>
    </source>
</evidence>
<sequence length="596" mass="64786">MLTLDSLSLLLSKQSPTQAGLTLSQQLRDMVGIGTLGADRLDEPTRKPNKAADEEEVAVGLALMLINQARDAAEQAGKFLQKEAEAENKYWQDVVAVKQAGWAICRVPNQRHALGVKFGFSEAAADFKNNGLAPMHRGYGGSIELDLGRLGGVSEGLVVTYEKGGKIVGRSIPRQRSRDGASLEARVLEARNTIFSQELWHELMREARTLAAHDVKLEGSRLTYQVDDCSRIILELAALEPGGGGGGKNDDDNDNDKLQNNKPDDHDNSYYDNMAEAISLSLHILLSYAHRYNELMRTRPLPPHISRTRGQQAYALLRPVIARMASVRSIRACTEFIGSITKALRHAGFSSSSFTLRTAPYSVVDATTSQGPNQPAGSQSLVRNTLQPIESNINWTVLVDTRLTVRSRTFLFPVTTTFYHIVLPPSSVLGSICPPFPDGYVDTRGLFDYLRTATARVLALHFFNKLSASGPASGPVSDSGPVPDDGSATPTKWIQPPHSASIRPASNDLHELHFSVADAPFALLLSSTIPHGKHDHDADSDADADSPPASVSWKWTPLESDGESRTMEDVVDRCAASITQTDAAAPGQDRKSEHPN</sequence>
<dbReference type="EMBL" id="SRPY01000656">
    <property type="protein sequence ID" value="KAG5919690.1"/>
    <property type="molecule type" value="Genomic_DNA"/>
</dbReference>
<evidence type="ECO:0000256" key="6">
    <source>
        <dbReference type="ARBA" id="ARBA00023242"/>
    </source>
</evidence>
<proteinExistence type="inferred from homology"/>
<dbReference type="OrthoDB" id="5319830at2759"/>
<name>A0A8K0NJB2_9HYPO</name>
<evidence type="ECO:0000256" key="3">
    <source>
        <dbReference type="ARBA" id="ARBA00019610"/>
    </source>
</evidence>
<dbReference type="GO" id="GO:0006357">
    <property type="term" value="P:regulation of transcription by RNA polymerase II"/>
    <property type="evidence" value="ECO:0007669"/>
    <property type="project" value="InterPro"/>
</dbReference>
<keyword evidence="4 8" id="KW-0805">Transcription regulation</keyword>
<dbReference type="Gene3D" id="6.10.250.2620">
    <property type="match status" value="1"/>
</dbReference>
<protein>
    <recommendedName>
        <fullName evidence="3 8">Mediator of RNA polymerase II transcription subunit 17</fullName>
    </recommendedName>
    <alternativeName>
        <fullName evidence="7 8">Mediator complex subunit 17</fullName>
    </alternativeName>
</protein>
<dbReference type="AlphaFoldDB" id="A0A8K0NJB2"/>
<comment type="subunit">
    <text evidence="8">Component of the Mediator complex.</text>
</comment>
<comment type="caution">
    <text evidence="10">The sequence shown here is derived from an EMBL/GenBank/DDBJ whole genome shotgun (WGS) entry which is preliminary data.</text>
</comment>
<dbReference type="GO" id="GO:0016592">
    <property type="term" value="C:mediator complex"/>
    <property type="evidence" value="ECO:0007669"/>
    <property type="project" value="InterPro"/>
</dbReference>
<evidence type="ECO:0000313" key="11">
    <source>
        <dbReference type="Proteomes" id="UP000811619"/>
    </source>
</evidence>
<evidence type="ECO:0000256" key="1">
    <source>
        <dbReference type="ARBA" id="ARBA00004123"/>
    </source>
</evidence>
<evidence type="ECO:0000313" key="10">
    <source>
        <dbReference type="EMBL" id="KAG5919690.1"/>
    </source>
</evidence>
<reference evidence="10" key="1">
    <citation type="journal article" date="2020" name="bioRxiv">
        <title>Whole genome comparisons of ergot fungi reveals the divergence and evolution of species within the genus Claviceps are the result of varying mechanisms driving genome evolution and host range expansion.</title>
        <authorList>
            <person name="Wyka S.A."/>
            <person name="Mondo S.J."/>
            <person name="Liu M."/>
            <person name="Dettman J."/>
            <person name="Nalam V."/>
            <person name="Broders K.D."/>
        </authorList>
    </citation>
    <scope>NUCLEOTIDE SEQUENCE</scope>
    <source>
        <strain evidence="10">CCC 489</strain>
    </source>
</reference>
<keyword evidence="6 8" id="KW-0539">Nucleus</keyword>
<dbReference type="InterPro" id="IPR019313">
    <property type="entry name" value="Mediator_Med17"/>
</dbReference>
<gene>
    <name evidence="8" type="primary">MED17</name>
    <name evidence="10" type="ORF">E4U42_006437</name>
</gene>
<dbReference type="GO" id="GO:0070847">
    <property type="term" value="C:core mediator complex"/>
    <property type="evidence" value="ECO:0007669"/>
    <property type="project" value="TreeGrafter"/>
</dbReference>
<feature type="region of interest" description="Disordered" evidence="9">
    <location>
        <begin position="469"/>
        <end position="504"/>
    </location>
</feature>
<keyword evidence="11" id="KW-1185">Reference proteome</keyword>
<feature type="compositionally biased region" description="Basic and acidic residues" evidence="9">
    <location>
        <begin position="255"/>
        <end position="269"/>
    </location>
</feature>
<evidence type="ECO:0000256" key="8">
    <source>
        <dbReference type="RuleBase" id="RU364140"/>
    </source>
</evidence>
<dbReference type="PANTHER" id="PTHR13114:SF7">
    <property type="entry name" value="MEDIATOR OF RNA POLYMERASE II TRANSCRIPTION SUBUNIT 17"/>
    <property type="match status" value="1"/>
</dbReference>
<keyword evidence="5 8" id="KW-0804">Transcription</keyword>
<dbReference type="Pfam" id="PF10156">
    <property type="entry name" value="Med17"/>
    <property type="match status" value="1"/>
</dbReference>
<feature type="compositionally biased region" description="Basic and acidic residues" evidence="9">
    <location>
        <begin position="562"/>
        <end position="572"/>
    </location>
</feature>
<keyword evidence="8" id="KW-0010">Activator</keyword>
<dbReference type="PANTHER" id="PTHR13114">
    <property type="entry name" value="MEDIATOR OF RNA POLYMERASE II TRANSCRIPTION SUBUNIT 17"/>
    <property type="match status" value="1"/>
</dbReference>
<dbReference type="Proteomes" id="UP000811619">
    <property type="component" value="Unassembled WGS sequence"/>
</dbReference>
<comment type="function">
    <text evidence="8">Component of the Mediator complex, a coactivator involved in the regulated transcription of nearly all RNA polymerase II-dependent genes. Mediator functions as a bridge to convey information from gene-specific regulatory proteins to the basal RNA polymerase II transcription machinery. Mediator is recruited to promoters by direct interactions with regulatory proteins and serves as a scaffold for the assembly of a functional preinitiation complex with RNA polymerase II and the general transcription factors.</text>
</comment>
<feature type="region of interest" description="Disordered" evidence="9">
    <location>
        <begin position="243"/>
        <end position="270"/>
    </location>
</feature>